<keyword evidence="5" id="KW-0675">Receptor</keyword>
<comment type="subcellular location">
    <subcellularLocation>
        <location evidence="1">Membrane</location>
    </subcellularLocation>
</comment>
<keyword evidence="4" id="KW-0472">Membrane</keyword>
<dbReference type="InterPro" id="IPR007110">
    <property type="entry name" value="Ig-like_dom"/>
</dbReference>
<evidence type="ECO:0000256" key="5">
    <source>
        <dbReference type="ARBA" id="ARBA00023170"/>
    </source>
</evidence>
<keyword evidence="10" id="KW-1185">Reference proteome</keyword>
<comment type="caution">
    <text evidence="9">The sequence shown here is derived from an EMBL/GenBank/DDBJ whole genome shotgun (WGS) entry which is preliminary data.</text>
</comment>
<feature type="domain" description="Ig-like" evidence="8">
    <location>
        <begin position="151"/>
        <end position="232"/>
    </location>
</feature>
<feature type="signal peptide" evidence="7">
    <location>
        <begin position="1"/>
        <end position="15"/>
    </location>
</feature>
<keyword evidence="7" id="KW-0732">Signal</keyword>
<proteinExistence type="predicted"/>
<feature type="domain" description="Ig-like" evidence="8">
    <location>
        <begin position="29"/>
        <end position="108"/>
    </location>
</feature>
<accession>A0AA88LS15</accession>
<keyword evidence="6" id="KW-0393">Immunoglobulin domain</keyword>
<evidence type="ECO:0000256" key="3">
    <source>
        <dbReference type="ARBA" id="ARBA00022989"/>
    </source>
</evidence>
<feature type="chain" id="PRO_5041744006" description="Ig-like domain-containing protein" evidence="7">
    <location>
        <begin position="16"/>
        <end position="309"/>
    </location>
</feature>
<evidence type="ECO:0000256" key="6">
    <source>
        <dbReference type="ARBA" id="ARBA00023319"/>
    </source>
</evidence>
<dbReference type="Proteomes" id="UP001187415">
    <property type="component" value="Unassembled WGS sequence"/>
</dbReference>
<protein>
    <recommendedName>
        <fullName evidence="8">Ig-like domain-containing protein</fullName>
    </recommendedName>
</protein>
<name>A0AA88LS15_CHASR</name>
<evidence type="ECO:0000256" key="1">
    <source>
        <dbReference type="ARBA" id="ARBA00004370"/>
    </source>
</evidence>
<keyword evidence="2" id="KW-0812">Transmembrane</keyword>
<dbReference type="Pfam" id="PF07686">
    <property type="entry name" value="V-set"/>
    <property type="match status" value="1"/>
</dbReference>
<dbReference type="InterPro" id="IPR003599">
    <property type="entry name" value="Ig_sub"/>
</dbReference>
<dbReference type="Gene3D" id="2.60.40.10">
    <property type="entry name" value="Immunoglobulins"/>
    <property type="match status" value="2"/>
</dbReference>
<gene>
    <name evidence="9" type="ORF">Q5P01_022947</name>
</gene>
<dbReference type="InterPro" id="IPR051117">
    <property type="entry name" value="TRG_var/const_region"/>
</dbReference>
<dbReference type="EMBL" id="JAUPFM010000018">
    <property type="protein sequence ID" value="KAK2822882.1"/>
    <property type="molecule type" value="Genomic_DNA"/>
</dbReference>
<dbReference type="InterPro" id="IPR013783">
    <property type="entry name" value="Ig-like_fold"/>
</dbReference>
<dbReference type="InterPro" id="IPR036179">
    <property type="entry name" value="Ig-like_dom_sf"/>
</dbReference>
<dbReference type="PROSITE" id="PS50835">
    <property type="entry name" value="IG_LIKE"/>
    <property type="match status" value="2"/>
</dbReference>
<dbReference type="InterPro" id="IPR013106">
    <property type="entry name" value="Ig_V-set"/>
</dbReference>
<dbReference type="CDD" id="cd00099">
    <property type="entry name" value="IgV"/>
    <property type="match status" value="1"/>
</dbReference>
<evidence type="ECO:0000313" key="9">
    <source>
        <dbReference type="EMBL" id="KAK2822882.1"/>
    </source>
</evidence>
<evidence type="ECO:0000313" key="10">
    <source>
        <dbReference type="Proteomes" id="UP001187415"/>
    </source>
</evidence>
<evidence type="ECO:0000259" key="8">
    <source>
        <dbReference type="PROSITE" id="PS50835"/>
    </source>
</evidence>
<organism evidence="9 10">
    <name type="scientific">Channa striata</name>
    <name type="common">Snakehead murrel</name>
    <name type="synonym">Ophicephalus striatus</name>
    <dbReference type="NCBI Taxonomy" id="64152"/>
    <lineage>
        <taxon>Eukaryota</taxon>
        <taxon>Metazoa</taxon>
        <taxon>Chordata</taxon>
        <taxon>Craniata</taxon>
        <taxon>Vertebrata</taxon>
        <taxon>Euteleostomi</taxon>
        <taxon>Actinopterygii</taxon>
        <taxon>Neopterygii</taxon>
        <taxon>Teleostei</taxon>
        <taxon>Neoteleostei</taxon>
        <taxon>Acanthomorphata</taxon>
        <taxon>Anabantaria</taxon>
        <taxon>Anabantiformes</taxon>
        <taxon>Channoidei</taxon>
        <taxon>Channidae</taxon>
        <taxon>Channa</taxon>
    </lineage>
</organism>
<dbReference type="PANTHER" id="PTHR19256:SF65">
    <property type="entry name" value="T CELL RECEPTOR GAMMA CONSTANT 1-RELATED"/>
    <property type="match status" value="1"/>
</dbReference>
<dbReference type="PANTHER" id="PTHR19256">
    <property type="entry name" value="T-CELL RECEPTOR GAMMA CHAIN"/>
    <property type="match status" value="1"/>
</dbReference>
<dbReference type="SMART" id="SM00409">
    <property type="entry name" value="IG"/>
    <property type="match status" value="1"/>
</dbReference>
<evidence type="ECO:0000256" key="4">
    <source>
        <dbReference type="ARBA" id="ARBA00023136"/>
    </source>
</evidence>
<keyword evidence="3" id="KW-1133">Transmembrane helix</keyword>
<evidence type="ECO:0000256" key="2">
    <source>
        <dbReference type="ARBA" id="ARBA00022692"/>
    </source>
</evidence>
<dbReference type="GO" id="GO:0016020">
    <property type="term" value="C:membrane"/>
    <property type="evidence" value="ECO:0007669"/>
    <property type="project" value="UniProtKB-SubCell"/>
</dbReference>
<evidence type="ECO:0000256" key="7">
    <source>
        <dbReference type="SAM" id="SignalP"/>
    </source>
</evidence>
<sequence length="309" mass="34383">MLFLCLCSALVVTAAQLVQDDLTLTRRLGQTVSFSCAGTGQCDYDYIFWYQKKETETFRAILYINRNSGYIGKGYGHPQENDFSPVKGKGWELQIEKVKQDHSASYYCSCWIISSHRTWNYDVFGSGTKLMVTDEQVVKPVVSLYPAASSSLLCVASRMVPPRVRFSWKRQKDNGPAEDVPSAGDEQLELREPGRAASILLLRQPEDGPYKYSCSVQHEGGRVEARTRAELPAPAASCPPSRRAAEPAAVQQEAELVPVDPVQSRYQVKLLCLLYTALVVKSLVYCCGLSLLRSLRDQGPSAADYSRPH</sequence>
<dbReference type="AlphaFoldDB" id="A0AA88LS15"/>
<reference evidence="9" key="1">
    <citation type="submission" date="2023-07" db="EMBL/GenBank/DDBJ databases">
        <title>Chromosome-level Genome Assembly of Striped Snakehead (Channa striata).</title>
        <authorList>
            <person name="Liu H."/>
        </authorList>
    </citation>
    <scope>NUCLEOTIDE SEQUENCE</scope>
    <source>
        <strain evidence="9">Gz</strain>
        <tissue evidence="9">Muscle</tissue>
    </source>
</reference>
<dbReference type="SUPFAM" id="SSF48726">
    <property type="entry name" value="Immunoglobulin"/>
    <property type="match status" value="2"/>
</dbReference>